<name>A0ABZ3IVJ0_9FIRM</name>
<evidence type="ECO:0000313" key="3">
    <source>
        <dbReference type="Proteomes" id="UP000216752"/>
    </source>
</evidence>
<keyword evidence="1" id="KW-0472">Membrane</keyword>
<keyword evidence="3" id="KW-1185">Reference proteome</keyword>
<sequence>MEILETIAKTVFVVVGICLVAIAYFELVSFPWQ</sequence>
<dbReference type="EMBL" id="CP155573">
    <property type="protein sequence ID" value="XFO69533.1"/>
    <property type="molecule type" value="Genomic_DNA"/>
</dbReference>
<evidence type="ECO:0008006" key="4">
    <source>
        <dbReference type="Google" id="ProtNLM"/>
    </source>
</evidence>
<reference evidence="2" key="1">
    <citation type="submission" date="2024-05" db="EMBL/GenBank/DDBJ databases">
        <title>Isolation and characterization of Sporomusa carbonis sp. nov., a carboxydotrophic hydrogenogen in the genus of Sporomusa isolated from a charcoal burning pile.</title>
        <authorList>
            <person name="Boeer T."/>
            <person name="Rosenbaum F."/>
            <person name="Eysell L."/>
            <person name="Mueller V."/>
            <person name="Daniel R."/>
            <person name="Poehlein A."/>
        </authorList>
    </citation>
    <scope>NUCLEOTIDE SEQUENCE [LARGE SCALE GENOMIC DNA]</scope>
    <source>
        <strain evidence="2">DSM 10669</strain>
    </source>
</reference>
<gene>
    <name evidence="2" type="ORF">SPSIL_057670</name>
</gene>
<accession>A0ABZ3IVJ0</accession>
<keyword evidence="1" id="KW-1133">Transmembrane helix</keyword>
<feature type="transmembrane region" description="Helical" evidence="1">
    <location>
        <begin position="7"/>
        <end position="25"/>
    </location>
</feature>
<organism evidence="2 3">
    <name type="scientific">Sporomusa silvacetica DSM 10669</name>
    <dbReference type="NCBI Taxonomy" id="1123289"/>
    <lineage>
        <taxon>Bacteria</taxon>
        <taxon>Bacillati</taxon>
        <taxon>Bacillota</taxon>
        <taxon>Negativicutes</taxon>
        <taxon>Selenomonadales</taxon>
        <taxon>Sporomusaceae</taxon>
        <taxon>Sporomusa</taxon>
    </lineage>
</organism>
<evidence type="ECO:0000313" key="2">
    <source>
        <dbReference type="EMBL" id="XFO69533.1"/>
    </source>
</evidence>
<proteinExistence type="predicted"/>
<protein>
    <recommendedName>
        <fullName evidence="4">Preprotein translocase subunit SecE</fullName>
    </recommendedName>
</protein>
<dbReference type="Proteomes" id="UP000216752">
    <property type="component" value="Chromosome"/>
</dbReference>
<evidence type="ECO:0000256" key="1">
    <source>
        <dbReference type="SAM" id="Phobius"/>
    </source>
</evidence>
<keyword evidence="1" id="KW-0812">Transmembrane</keyword>